<gene>
    <name evidence="1" type="ORF">WKV53_01420</name>
</gene>
<reference evidence="1 2" key="1">
    <citation type="submission" date="2024-04" db="EMBL/GenBank/DDBJ databases">
        <title>Luteolibacter sp. isolated from soil.</title>
        <authorList>
            <person name="An J."/>
        </authorList>
    </citation>
    <scope>NUCLEOTIDE SEQUENCE [LARGE SCALE GENOMIC DNA]</scope>
    <source>
        <strain evidence="1 2">Y139</strain>
    </source>
</reference>
<proteinExistence type="predicted"/>
<organism evidence="1 2">
    <name type="scientific">Luteolibacter soli</name>
    <dbReference type="NCBI Taxonomy" id="3135280"/>
    <lineage>
        <taxon>Bacteria</taxon>
        <taxon>Pseudomonadati</taxon>
        <taxon>Verrucomicrobiota</taxon>
        <taxon>Verrucomicrobiia</taxon>
        <taxon>Verrucomicrobiales</taxon>
        <taxon>Verrucomicrobiaceae</taxon>
        <taxon>Luteolibacter</taxon>
    </lineage>
</organism>
<keyword evidence="2" id="KW-1185">Reference proteome</keyword>
<dbReference type="EMBL" id="JBBUKT010000001">
    <property type="protein sequence ID" value="MEK7949132.1"/>
    <property type="molecule type" value="Genomic_DNA"/>
</dbReference>
<sequence>MLPASFAIHERPCHCRVGDAVEAICVPEWEIASGSHDYDPVESNGSKSPWKFRRSAVPGRVTAVEIVWIRES</sequence>
<comment type="caution">
    <text evidence="1">The sequence shown here is derived from an EMBL/GenBank/DDBJ whole genome shotgun (WGS) entry which is preliminary data.</text>
</comment>
<dbReference type="Proteomes" id="UP001371305">
    <property type="component" value="Unassembled WGS sequence"/>
</dbReference>
<evidence type="ECO:0000313" key="2">
    <source>
        <dbReference type="Proteomes" id="UP001371305"/>
    </source>
</evidence>
<protein>
    <submittedName>
        <fullName evidence="1">Uncharacterized protein</fullName>
    </submittedName>
</protein>
<dbReference type="RefSeq" id="WP_341402553.1">
    <property type="nucleotide sequence ID" value="NZ_JBBUKT010000001.1"/>
</dbReference>
<accession>A0ABU9AQN7</accession>
<evidence type="ECO:0000313" key="1">
    <source>
        <dbReference type="EMBL" id="MEK7949132.1"/>
    </source>
</evidence>
<name>A0ABU9AQN7_9BACT</name>